<dbReference type="PANTHER" id="PTHR43124">
    <property type="entry name" value="PURINE EFFLUX PUMP PBUE"/>
    <property type="match status" value="1"/>
</dbReference>
<keyword evidence="10" id="KW-1185">Reference proteome</keyword>
<dbReference type="PROSITE" id="PS50850">
    <property type="entry name" value="MFS"/>
    <property type="match status" value="1"/>
</dbReference>
<dbReference type="PROSITE" id="PS00216">
    <property type="entry name" value="SUGAR_TRANSPORT_1"/>
    <property type="match status" value="1"/>
</dbReference>
<dbReference type="InterPro" id="IPR036259">
    <property type="entry name" value="MFS_trans_sf"/>
</dbReference>
<dbReference type="InterPro" id="IPR005829">
    <property type="entry name" value="Sugar_transporter_CS"/>
</dbReference>
<feature type="region of interest" description="Disordered" evidence="6">
    <location>
        <begin position="430"/>
        <end position="457"/>
    </location>
</feature>
<keyword evidence="5 7" id="KW-0472">Membrane</keyword>
<keyword evidence="3 7" id="KW-0812">Transmembrane</keyword>
<keyword evidence="4 7" id="KW-1133">Transmembrane helix</keyword>
<evidence type="ECO:0000256" key="7">
    <source>
        <dbReference type="SAM" id="Phobius"/>
    </source>
</evidence>
<sequence length="457" mass="46493">MTWRLQSTILLFGGLRRVSGSSRQPSTAEVSVWRDPRVLCLCMSTGCMMLGHGVATPIVPMLSQSMDASASAVGLALSAFGVSRLALNVPVGIAADRFGRKACLVGGALINAVGMAASGFAPDMTWFTAARVIAGAGNSLYLGSAQVYLADIADSSRRGRFLGANHAALLAGVSVGPALGGLCAEAFGLRAPFVAVSVLAVASAATSAVLLGETRPVAEPRRKGEDDPPRDGWLSIVLDPRFASVGLAQFATFALRQGGRNLILALIASEVFEYSPADLGRLFGAMALVDLVAVAPAAALSDKVNDPRLIVFPSLMGTAMAVAFVGATAVEGAAFSHALFLAGVGCWSLSTACLGPTLPAYASELAPRRRAASISLFRSCGDLGFVVAPVVLGAIVDTAGPQIASAALAATVSASAFTFAAFGRAVDPVPAPAQTSPPRASPRLGSPTSLSPGRTPR</sequence>
<evidence type="ECO:0000313" key="9">
    <source>
        <dbReference type="EMBL" id="KAJ8598460.1"/>
    </source>
</evidence>
<gene>
    <name evidence="9" type="ORF">CTAYLR_006865</name>
</gene>
<dbReference type="PANTHER" id="PTHR43124:SF3">
    <property type="entry name" value="CHLORAMPHENICOL EFFLUX PUMP RV0191"/>
    <property type="match status" value="1"/>
</dbReference>
<name>A0AAD7U565_9STRA</name>
<organism evidence="9 10">
    <name type="scientific">Chrysophaeum taylorii</name>
    <dbReference type="NCBI Taxonomy" id="2483200"/>
    <lineage>
        <taxon>Eukaryota</taxon>
        <taxon>Sar</taxon>
        <taxon>Stramenopiles</taxon>
        <taxon>Ochrophyta</taxon>
        <taxon>Pelagophyceae</taxon>
        <taxon>Pelagomonadales</taxon>
        <taxon>Pelagomonadaceae</taxon>
        <taxon>Chrysophaeum</taxon>
    </lineage>
</organism>
<feature type="transmembrane region" description="Helical" evidence="7">
    <location>
        <begin position="161"/>
        <end position="179"/>
    </location>
</feature>
<feature type="transmembrane region" description="Helical" evidence="7">
    <location>
        <begin position="376"/>
        <end position="396"/>
    </location>
</feature>
<dbReference type="Pfam" id="PF07690">
    <property type="entry name" value="MFS_1"/>
    <property type="match status" value="1"/>
</dbReference>
<feature type="transmembrane region" description="Helical" evidence="7">
    <location>
        <begin position="102"/>
        <end position="120"/>
    </location>
</feature>
<evidence type="ECO:0000256" key="3">
    <source>
        <dbReference type="ARBA" id="ARBA00022692"/>
    </source>
</evidence>
<keyword evidence="2" id="KW-1003">Cell membrane</keyword>
<dbReference type="EMBL" id="JAQMWT010000673">
    <property type="protein sequence ID" value="KAJ8598460.1"/>
    <property type="molecule type" value="Genomic_DNA"/>
</dbReference>
<comment type="subcellular location">
    <subcellularLocation>
        <location evidence="1">Cell membrane</location>
        <topology evidence="1">Multi-pass membrane protein</topology>
    </subcellularLocation>
</comment>
<feature type="domain" description="Major facilitator superfamily (MFS) profile" evidence="8">
    <location>
        <begin position="37"/>
        <end position="427"/>
    </location>
</feature>
<feature type="transmembrane region" description="Helical" evidence="7">
    <location>
        <begin position="70"/>
        <end position="95"/>
    </location>
</feature>
<reference evidence="9" key="1">
    <citation type="submission" date="2023-01" db="EMBL/GenBank/DDBJ databases">
        <title>Metagenome sequencing of chrysophaentin producing Chrysophaeum taylorii.</title>
        <authorList>
            <person name="Davison J."/>
            <person name="Bewley C."/>
        </authorList>
    </citation>
    <scope>NUCLEOTIDE SEQUENCE</scope>
    <source>
        <strain evidence="9">NIES-1699</strain>
    </source>
</reference>
<accession>A0AAD7U565</accession>
<evidence type="ECO:0000256" key="2">
    <source>
        <dbReference type="ARBA" id="ARBA00022475"/>
    </source>
</evidence>
<dbReference type="InterPro" id="IPR050189">
    <property type="entry name" value="MFS_Efflux_Transporters"/>
</dbReference>
<feature type="compositionally biased region" description="Polar residues" evidence="6">
    <location>
        <begin position="446"/>
        <end position="457"/>
    </location>
</feature>
<dbReference type="InterPro" id="IPR011701">
    <property type="entry name" value="MFS"/>
</dbReference>
<proteinExistence type="predicted"/>
<dbReference type="GO" id="GO:0005886">
    <property type="term" value="C:plasma membrane"/>
    <property type="evidence" value="ECO:0007669"/>
    <property type="project" value="UniProtKB-SubCell"/>
</dbReference>
<feature type="transmembrane region" description="Helical" evidence="7">
    <location>
        <begin position="126"/>
        <end position="149"/>
    </location>
</feature>
<evidence type="ECO:0000313" key="10">
    <source>
        <dbReference type="Proteomes" id="UP001230188"/>
    </source>
</evidence>
<protein>
    <recommendedName>
        <fullName evidence="8">Major facilitator superfamily (MFS) profile domain-containing protein</fullName>
    </recommendedName>
</protein>
<feature type="transmembrane region" description="Helical" evidence="7">
    <location>
        <begin position="335"/>
        <end position="355"/>
    </location>
</feature>
<comment type="caution">
    <text evidence="9">The sequence shown here is derived from an EMBL/GenBank/DDBJ whole genome shotgun (WGS) entry which is preliminary data.</text>
</comment>
<dbReference type="Gene3D" id="1.20.1250.20">
    <property type="entry name" value="MFS general substrate transporter like domains"/>
    <property type="match status" value="1"/>
</dbReference>
<feature type="transmembrane region" description="Helical" evidence="7">
    <location>
        <begin position="191"/>
        <end position="212"/>
    </location>
</feature>
<feature type="transmembrane region" description="Helical" evidence="7">
    <location>
        <begin position="402"/>
        <end position="422"/>
    </location>
</feature>
<evidence type="ECO:0000256" key="6">
    <source>
        <dbReference type="SAM" id="MobiDB-lite"/>
    </source>
</evidence>
<evidence type="ECO:0000259" key="8">
    <source>
        <dbReference type="PROSITE" id="PS50850"/>
    </source>
</evidence>
<dbReference type="GO" id="GO:0022857">
    <property type="term" value="F:transmembrane transporter activity"/>
    <property type="evidence" value="ECO:0007669"/>
    <property type="project" value="InterPro"/>
</dbReference>
<dbReference type="CDD" id="cd17325">
    <property type="entry name" value="MFS_MdtG_SLC18_like"/>
    <property type="match status" value="1"/>
</dbReference>
<dbReference type="SUPFAM" id="SSF103473">
    <property type="entry name" value="MFS general substrate transporter"/>
    <property type="match status" value="1"/>
</dbReference>
<dbReference type="InterPro" id="IPR020846">
    <property type="entry name" value="MFS_dom"/>
</dbReference>
<evidence type="ECO:0000256" key="4">
    <source>
        <dbReference type="ARBA" id="ARBA00022989"/>
    </source>
</evidence>
<feature type="transmembrane region" description="Helical" evidence="7">
    <location>
        <begin position="309"/>
        <end position="329"/>
    </location>
</feature>
<evidence type="ECO:0000256" key="1">
    <source>
        <dbReference type="ARBA" id="ARBA00004651"/>
    </source>
</evidence>
<evidence type="ECO:0000256" key="5">
    <source>
        <dbReference type="ARBA" id="ARBA00023136"/>
    </source>
</evidence>
<dbReference type="Proteomes" id="UP001230188">
    <property type="component" value="Unassembled WGS sequence"/>
</dbReference>
<dbReference type="AlphaFoldDB" id="A0AAD7U565"/>